<feature type="transmembrane region" description="Helical" evidence="1">
    <location>
        <begin position="144"/>
        <end position="164"/>
    </location>
</feature>
<feature type="transmembrane region" description="Helical" evidence="1">
    <location>
        <begin position="267"/>
        <end position="286"/>
    </location>
</feature>
<feature type="transmembrane region" description="Helical" evidence="1">
    <location>
        <begin position="245"/>
        <end position="262"/>
    </location>
</feature>
<evidence type="ECO:0000313" key="2">
    <source>
        <dbReference type="EMBL" id="XBY43888.1"/>
    </source>
</evidence>
<dbReference type="EMBL" id="CP158568">
    <property type="protein sequence ID" value="XBY43888.1"/>
    <property type="molecule type" value="Genomic_DNA"/>
</dbReference>
<gene>
    <name evidence="2" type="ORF">ABS361_17760</name>
</gene>
<accession>A0AAU7XB29</accession>
<keyword evidence="1" id="KW-1133">Transmembrane helix</keyword>
<feature type="transmembrane region" description="Helical" evidence="1">
    <location>
        <begin position="119"/>
        <end position="137"/>
    </location>
</feature>
<sequence length="336" mass="34499">MRPDDLAAAVAAGILDRATADRLAAFLKARADADDAASEGEVVEVARNFNEVFLSIGVILFCIGVAVAGALVFMPLVVWGLAEALRLWRRTRLPMIVLAAGFALGIVIDANVFAPDGPWSVTAAAGAALVGSVLFGLRFGVPFAAGLAAAAGAVVTGTALYQLAPGFAAAHALKVVAVYGLATFAVAMAFDASDPHRRTARAAAGFWLHMIAAAALVHGVLGQFAEGGAGPFGLWAARSIEPSSAWAIIALAALLVAVALVVDRRALLVSALSYLAGVVFLIARASSLSGETPVAVALTLVGLFVLVLGIAWRPVRGFVMKPLPDALKNRLPPQHI</sequence>
<dbReference type="RefSeq" id="WP_407048986.1">
    <property type="nucleotide sequence ID" value="NZ_CP158568.1"/>
</dbReference>
<dbReference type="KEGG" id="mflg:ABS361_17760"/>
<evidence type="ECO:0000256" key="1">
    <source>
        <dbReference type="SAM" id="Phobius"/>
    </source>
</evidence>
<organism evidence="2">
    <name type="scientific">Methyloraptor flagellatus</name>
    <dbReference type="NCBI Taxonomy" id="3162530"/>
    <lineage>
        <taxon>Bacteria</taxon>
        <taxon>Pseudomonadati</taxon>
        <taxon>Pseudomonadota</taxon>
        <taxon>Alphaproteobacteria</taxon>
        <taxon>Hyphomicrobiales</taxon>
        <taxon>Ancalomicrobiaceae</taxon>
        <taxon>Methyloraptor</taxon>
    </lineage>
</organism>
<feature type="transmembrane region" description="Helical" evidence="1">
    <location>
        <begin position="170"/>
        <end position="190"/>
    </location>
</feature>
<name>A0AAU7XB29_9HYPH</name>
<evidence type="ECO:0008006" key="3">
    <source>
        <dbReference type="Google" id="ProtNLM"/>
    </source>
</evidence>
<feature type="transmembrane region" description="Helical" evidence="1">
    <location>
        <begin position="202"/>
        <end position="225"/>
    </location>
</feature>
<reference evidence="2" key="1">
    <citation type="submission" date="2024-06" db="EMBL/GenBank/DDBJ databases">
        <title>Methylostella associata gen. nov., sp. nov., a novel Ancalomicrobiaceae-affiliated facultatively methylotrophic bacteria that feed on methanotrophs of the genus Methylococcus.</title>
        <authorList>
            <person name="Saltykova V."/>
            <person name="Danilova O.V."/>
            <person name="Oshkin I.Y."/>
            <person name="Belova S.E."/>
            <person name="Pimenov N.V."/>
            <person name="Dedysh S.N."/>
        </authorList>
    </citation>
    <scope>NUCLEOTIDE SEQUENCE</scope>
    <source>
        <strain evidence="2">S20</strain>
    </source>
</reference>
<feature type="transmembrane region" description="Helical" evidence="1">
    <location>
        <begin position="52"/>
        <end position="81"/>
    </location>
</feature>
<dbReference type="AlphaFoldDB" id="A0AAU7XB29"/>
<feature type="transmembrane region" description="Helical" evidence="1">
    <location>
        <begin position="93"/>
        <end position="113"/>
    </location>
</feature>
<feature type="transmembrane region" description="Helical" evidence="1">
    <location>
        <begin position="292"/>
        <end position="312"/>
    </location>
</feature>
<proteinExistence type="predicted"/>
<protein>
    <recommendedName>
        <fullName evidence="3">DUF2157 domain-containing protein</fullName>
    </recommendedName>
</protein>
<keyword evidence="1" id="KW-0812">Transmembrane</keyword>
<keyword evidence="1" id="KW-0472">Membrane</keyword>